<evidence type="ECO:0000313" key="1">
    <source>
        <dbReference type="EMBL" id="SSZ46952.1"/>
    </source>
</evidence>
<organism evidence="1 2">
    <name type="scientific">Bergeyella zoohelcum</name>
    <dbReference type="NCBI Taxonomy" id="1015"/>
    <lineage>
        <taxon>Bacteria</taxon>
        <taxon>Pseudomonadati</taxon>
        <taxon>Bacteroidota</taxon>
        <taxon>Flavobacteriia</taxon>
        <taxon>Flavobacteriales</taxon>
        <taxon>Weeksellaceae</taxon>
        <taxon>Bergeyella</taxon>
    </lineage>
</organism>
<protein>
    <submittedName>
        <fullName evidence="1">Uncharacterized protein</fullName>
    </submittedName>
</protein>
<dbReference type="RefSeq" id="WP_002686632.1">
    <property type="nucleotide sequence ID" value="NZ_UFTJ01000001.1"/>
</dbReference>
<accession>A0A376BZ75</accession>
<reference evidence="1 2" key="1">
    <citation type="submission" date="2018-06" db="EMBL/GenBank/DDBJ databases">
        <authorList>
            <consortium name="Pathogen Informatics"/>
            <person name="Doyle S."/>
        </authorList>
    </citation>
    <scope>NUCLEOTIDE SEQUENCE [LARGE SCALE GENOMIC DNA]</scope>
    <source>
        <strain evidence="1 2">NCTC11661</strain>
    </source>
</reference>
<evidence type="ECO:0000313" key="2">
    <source>
        <dbReference type="Proteomes" id="UP000255515"/>
    </source>
</evidence>
<dbReference type="EMBL" id="UFTJ01000001">
    <property type="protein sequence ID" value="SSZ46952.1"/>
    <property type="molecule type" value="Genomic_DNA"/>
</dbReference>
<name>A0A376BZ75_9FLAO</name>
<dbReference type="Proteomes" id="UP000255515">
    <property type="component" value="Unassembled WGS sequence"/>
</dbReference>
<gene>
    <name evidence="1" type="ORF">NCTC11661_00614</name>
</gene>
<proteinExistence type="predicted"/>
<dbReference type="AlphaFoldDB" id="A0A376BZ75"/>
<sequence length="85" mass="10133">MTKVENLSDMYRICERKKMKGDNIVLSRILGISQSAAFFRYKRGVPQAVKIMYNIIMAREELIERYTKEVEEENLQKEKERVFVV</sequence>